<name>A0A0G4K6F9_9SPIR</name>
<feature type="binding site" evidence="13">
    <location>
        <position position="253"/>
    </location>
    <ligand>
        <name>sn-glycerol 3-phosphate</name>
        <dbReference type="ChEBI" id="CHEBI:57597"/>
    </ligand>
</feature>
<dbReference type="NCBIfam" id="NF000942">
    <property type="entry name" value="PRK00094.1-4"/>
    <property type="match status" value="1"/>
</dbReference>
<evidence type="ECO:0000259" key="18">
    <source>
        <dbReference type="Pfam" id="PF01210"/>
    </source>
</evidence>
<evidence type="ECO:0000256" key="2">
    <source>
        <dbReference type="ARBA" id="ARBA00022516"/>
    </source>
</evidence>
<feature type="active site" description="Proton acceptor" evidence="13 14">
    <location>
        <position position="189"/>
    </location>
</feature>
<comment type="function">
    <text evidence="13">Catalyzes the reduction of the glycolytic intermediate dihydroxyacetone phosphate (DHAP) to sn-glycerol 3-phosphate (G3P), the key precursor for phospholipid synthesis.</text>
</comment>
<dbReference type="GO" id="GO:0141152">
    <property type="term" value="F:glycerol-3-phosphate dehydrogenase (NAD+) activity"/>
    <property type="evidence" value="ECO:0007669"/>
    <property type="project" value="RHEA"/>
</dbReference>
<feature type="binding site" evidence="15">
    <location>
        <begin position="253"/>
        <end position="254"/>
    </location>
    <ligand>
        <name>substrate</name>
    </ligand>
</feature>
<evidence type="ECO:0000256" key="7">
    <source>
        <dbReference type="ARBA" id="ARBA00023209"/>
    </source>
</evidence>
<feature type="binding site" evidence="13">
    <location>
        <position position="136"/>
    </location>
    <ligand>
        <name>sn-glycerol 3-phosphate</name>
        <dbReference type="ChEBI" id="CHEBI:57597"/>
    </ligand>
</feature>
<organism evidence="20 21">
    <name type="scientific">Brachyspira suanatina</name>
    <dbReference type="NCBI Taxonomy" id="381802"/>
    <lineage>
        <taxon>Bacteria</taxon>
        <taxon>Pseudomonadati</taxon>
        <taxon>Spirochaetota</taxon>
        <taxon>Spirochaetia</taxon>
        <taxon>Brachyspirales</taxon>
        <taxon>Brachyspiraceae</taxon>
        <taxon>Brachyspira</taxon>
    </lineage>
</organism>
<feature type="binding site" evidence="13">
    <location>
        <position position="138"/>
    </location>
    <ligand>
        <name>NADPH</name>
        <dbReference type="ChEBI" id="CHEBI:57783"/>
    </ligand>
</feature>
<dbReference type="GO" id="GO:0141153">
    <property type="term" value="F:glycerol-3-phosphate dehydrogenase (NADP+) activity"/>
    <property type="evidence" value="ECO:0007669"/>
    <property type="project" value="RHEA"/>
</dbReference>
<dbReference type="EMBL" id="CVLB01000001">
    <property type="protein sequence ID" value="CRF33087.1"/>
    <property type="molecule type" value="Genomic_DNA"/>
</dbReference>
<evidence type="ECO:0000256" key="4">
    <source>
        <dbReference type="ARBA" id="ARBA00023002"/>
    </source>
</evidence>
<evidence type="ECO:0000256" key="17">
    <source>
        <dbReference type="RuleBase" id="RU000437"/>
    </source>
</evidence>
<feature type="binding site" evidence="13">
    <location>
        <position position="280"/>
    </location>
    <ligand>
        <name>NADPH</name>
        <dbReference type="ChEBI" id="CHEBI:57783"/>
    </ligand>
</feature>
<dbReference type="InterPro" id="IPR006168">
    <property type="entry name" value="G3P_DH_NAD-dep"/>
</dbReference>
<dbReference type="InterPro" id="IPR006109">
    <property type="entry name" value="G3P_DH_NAD-dep_C"/>
</dbReference>
<evidence type="ECO:0000256" key="14">
    <source>
        <dbReference type="PIRSR" id="PIRSR000114-1"/>
    </source>
</evidence>
<comment type="similarity">
    <text evidence="1 13 17">Belongs to the NAD-dependent glycerol-3-phosphate dehydrogenase family.</text>
</comment>
<comment type="caution">
    <text evidence="13">Lacks conserved residue(s) required for the propagation of feature annotation.</text>
</comment>
<feature type="domain" description="Glycerol-3-phosphate dehydrogenase NAD-dependent N-terminal" evidence="18">
    <location>
        <begin position="4"/>
        <end position="153"/>
    </location>
</feature>
<feature type="binding site" evidence="13">
    <location>
        <position position="12"/>
    </location>
    <ligand>
        <name>NADPH</name>
        <dbReference type="ChEBI" id="CHEBI:57783"/>
    </ligand>
</feature>
<evidence type="ECO:0000256" key="13">
    <source>
        <dbReference type="HAMAP-Rule" id="MF_00394"/>
    </source>
</evidence>
<dbReference type="GO" id="GO:0046168">
    <property type="term" value="P:glycerol-3-phosphate catabolic process"/>
    <property type="evidence" value="ECO:0007669"/>
    <property type="project" value="InterPro"/>
</dbReference>
<feature type="binding site" evidence="13">
    <location>
        <position position="31"/>
    </location>
    <ligand>
        <name>NADPH</name>
        <dbReference type="ChEBI" id="CHEBI:57783"/>
    </ligand>
</feature>
<protein>
    <recommendedName>
        <fullName evidence="11 13">Glycerol-3-phosphate dehydrogenase [NAD(P)+]</fullName>
        <ecNumber evidence="10 13">1.1.1.94</ecNumber>
    </recommendedName>
    <alternativeName>
        <fullName evidence="13">NAD(P)(+)-dependent glycerol-3-phosphate dehydrogenase</fullName>
    </alternativeName>
    <alternativeName>
        <fullName evidence="12 13">NAD(P)H-dependent dihydroxyacetone-phosphate reductase</fullName>
    </alternativeName>
</protein>
<evidence type="ECO:0000313" key="21">
    <source>
        <dbReference type="Proteomes" id="UP000043763"/>
    </source>
</evidence>
<keyword evidence="21" id="KW-1185">Reference proteome</keyword>
<keyword evidence="13" id="KW-0547">Nucleotide-binding</keyword>
<dbReference type="PANTHER" id="PTHR11728:SF1">
    <property type="entry name" value="GLYCEROL-3-PHOSPHATE DEHYDROGENASE [NAD(+)] 2, CHLOROPLASTIC"/>
    <property type="match status" value="1"/>
</dbReference>
<evidence type="ECO:0000256" key="6">
    <source>
        <dbReference type="ARBA" id="ARBA00023098"/>
    </source>
</evidence>
<dbReference type="GO" id="GO:0008654">
    <property type="term" value="P:phospholipid biosynthetic process"/>
    <property type="evidence" value="ECO:0007669"/>
    <property type="project" value="UniProtKB-KW"/>
</dbReference>
<dbReference type="InterPro" id="IPR008927">
    <property type="entry name" value="6-PGluconate_DH-like_C_sf"/>
</dbReference>
<dbReference type="PANTHER" id="PTHR11728">
    <property type="entry name" value="GLYCEROL-3-PHOSPHATE DEHYDROGENASE"/>
    <property type="match status" value="1"/>
</dbReference>
<dbReference type="GO" id="GO:0006650">
    <property type="term" value="P:glycerophospholipid metabolic process"/>
    <property type="evidence" value="ECO:0007669"/>
    <property type="project" value="UniProtKB-UniRule"/>
</dbReference>
<keyword evidence="6 13" id="KW-0443">Lipid metabolism</keyword>
<sequence length="333" mass="35831">MINVGIIGAGGWGLALANIFSEKHNVKVWVHSESSYKLLSTSYRNDNYLENIQLNKSIKFTTDVGEAVNDSEIVIIVTPSFAFADACINIEPYISNDQILVSATKGLDRKTGKTMSEVARSIISGDLSILTLSGPSHAEETAKGVPTAVVVGGEKGVSEYVRDTLTVPPKLRIYNSTDQKGVEIGGALKNIIAIAGGIVDGLKLGDNTKAALITRGLHEIVRFALSKGARIDTMYGLSGIGDLIVTCSSGLSRNNRLGRELAKGKKYQDVIAENHGQVAEGVYATTAAYEYAQKNNIYMPITEAIYNILFNDANIQDTLTELMSKDAKSEGFF</sequence>
<keyword evidence="7 13" id="KW-0594">Phospholipid biosynthesis</keyword>
<dbReference type="HAMAP" id="MF_00394">
    <property type="entry name" value="NAD_Glyc3P_dehydrog"/>
    <property type="match status" value="1"/>
</dbReference>
<dbReference type="FunFam" id="1.10.1040.10:FF:000001">
    <property type="entry name" value="Glycerol-3-phosphate dehydrogenase [NAD(P)+]"/>
    <property type="match status" value="1"/>
</dbReference>
<dbReference type="AlphaFoldDB" id="A0A0G4K6F9"/>
<dbReference type="SUPFAM" id="SSF51735">
    <property type="entry name" value="NAD(P)-binding Rossmann-fold domains"/>
    <property type="match status" value="1"/>
</dbReference>
<feature type="binding site" evidence="13">
    <location>
        <position position="105"/>
    </location>
    <ligand>
        <name>sn-glycerol 3-phosphate</name>
        <dbReference type="ChEBI" id="CHEBI:57597"/>
    </ligand>
</feature>
<keyword evidence="13" id="KW-0963">Cytoplasm</keyword>
<dbReference type="GO" id="GO:0005829">
    <property type="term" value="C:cytosol"/>
    <property type="evidence" value="ECO:0007669"/>
    <property type="project" value="TreeGrafter"/>
</dbReference>
<dbReference type="RefSeq" id="WP_048594366.1">
    <property type="nucleotide sequence ID" value="NZ_CVLB01000001.1"/>
</dbReference>
<dbReference type="InterPro" id="IPR013328">
    <property type="entry name" value="6PGD_dom2"/>
</dbReference>
<evidence type="ECO:0000256" key="11">
    <source>
        <dbReference type="ARBA" id="ARBA00069372"/>
    </source>
</evidence>
<gene>
    <name evidence="13 20" type="primary">gpsA</name>
    <name evidence="20" type="ORF">BRSU_1220</name>
</gene>
<evidence type="ECO:0000256" key="3">
    <source>
        <dbReference type="ARBA" id="ARBA00022857"/>
    </source>
</evidence>
<evidence type="ECO:0000256" key="12">
    <source>
        <dbReference type="ARBA" id="ARBA00080511"/>
    </source>
</evidence>
<dbReference type="GO" id="GO:0051287">
    <property type="term" value="F:NAD binding"/>
    <property type="evidence" value="ECO:0007669"/>
    <property type="project" value="InterPro"/>
</dbReference>
<feature type="binding site" evidence="13">
    <location>
        <position position="278"/>
    </location>
    <ligand>
        <name>NADPH</name>
        <dbReference type="ChEBI" id="CHEBI:57783"/>
    </ligand>
</feature>
<evidence type="ECO:0000256" key="16">
    <source>
        <dbReference type="PIRSR" id="PIRSR000114-3"/>
    </source>
</evidence>
<evidence type="ECO:0000313" key="20">
    <source>
        <dbReference type="EMBL" id="CRF33087.1"/>
    </source>
</evidence>
<feature type="binding site" evidence="16">
    <location>
        <position position="253"/>
    </location>
    <ligand>
        <name>NAD(+)</name>
        <dbReference type="ChEBI" id="CHEBI:57540"/>
    </ligand>
</feature>
<keyword evidence="4 13" id="KW-0560">Oxidoreductase</keyword>
<keyword evidence="2 13" id="KW-0444">Lipid biosynthesis</keyword>
<proteinExistence type="inferred from homology"/>
<dbReference type="SUPFAM" id="SSF48179">
    <property type="entry name" value="6-phosphogluconate dehydrogenase C-terminal domain-like"/>
    <property type="match status" value="1"/>
</dbReference>
<evidence type="ECO:0000256" key="5">
    <source>
        <dbReference type="ARBA" id="ARBA00023027"/>
    </source>
</evidence>
<feature type="binding site" evidence="13">
    <location>
        <position position="253"/>
    </location>
    <ligand>
        <name>NADPH</name>
        <dbReference type="ChEBI" id="CHEBI:57783"/>
    </ligand>
</feature>
<comment type="pathway">
    <text evidence="13">Membrane lipid metabolism; glycerophospholipid metabolism.</text>
</comment>
<dbReference type="NCBIfam" id="NF000940">
    <property type="entry name" value="PRK00094.1-2"/>
    <property type="match status" value="1"/>
</dbReference>
<evidence type="ECO:0000256" key="9">
    <source>
        <dbReference type="ARBA" id="ARBA00052716"/>
    </source>
</evidence>
<dbReference type="Pfam" id="PF07479">
    <property type="entry name" value="NAD_Gly3P_dh_C"/>
    <property type="match status" value="1"/>
</dbReference>
<feature type="binding site" evidence="13">
    <location>
        <position position="105"/>
    </location>
    <ligand>
        <name>NADPH</name>
        <dbReference type="ChEBI" id="CHEBI:57783"/>
    </ligand>
</feature>
<feature type="binding site" evidence="16">
    <location>
        <position position="138"/>
    </location>
    <ligand>
        <name>NAD(+)</name>
        <dbReference type="ChEBI" id="CHEBI:57540"/>
    </ligand>
</feature>
<comment type="subcellular location">
    <subcellularLocation>
        <location evidence="13">Cytoplasm</location>
    </subcellularLocation>
</comment>
<feature type="domain" description="Glycerol-3-phosphate dehydrogenase NAD-dependent C-terminal" evidence="19">
    <location>
        <begin position="178"/>
        <end position="319"/>
    </location>
</feature>
<dbReference type="GO" id="GO:0046167">
    <property type="term" value="P:glycerol-3-phosphate biosynthetic process"/>
    <property type="evidence" value="ECO:0007669"/>
    <property type="project" value="UniProtKB-UniRule"/>
</dbReference>
<evidence type="ECO:0000256" key="15">
    <source>
        <dbReference type="PIRSR" id="PIRSR000114-2"/>
    </source>
</evidence>
<keyword evidence="3 13" id="KW-0521">NADP</keyword>
<keyword evidence="8 13" id="KW-1208">Phospholipid metabolism</keyword>
<feature type="binding site" evidence="13">
    <location>
        <position position="189"/>
    </location>
    <ligand>
        <name>sn-glycerol 3-phosphate</name>
        <dbReference type="ChEBI" id="CHEBI:57597"/>
    </ligand>
</feature>
<evidence type="ECO:0000256" key="1">
    <source>
        <dbReference type="ARBA" id="ARBA00011009"/>
    </source>
</evidence>
<evidence type="ECO:0000256" key="10">
    <source>
        <dbReference type="ARBA" id="ARBA00066687"/>
    </source>
</evidence>
<dbReference type="PRINTS" id="PR00077">
    <property type="entry name" value="GPDHDRGNASE"/>
</dbReference>
<dbReference type="Proteomes" id="UP000043763">
    <property type="component" value="Unassembled WGS sequence"/>
</dbReference>
<dbReference type="GO" id="GO:0005975">
    <property type="term" value="P:carbohydrate metabolic process"/>
    <property type="evidence" value="ECO:0007669"/>
    <property type="project" value="InterPro"/>
</dbReference>
<dbReference type="PIRSF" id="PIRSF000114">
    <property type="entry name" value="Glycerol-3-P_dh"/>
    <property type="match status" value="1"/>
</dbReference>
<reference evidence="21" key="1">
    <citation type="submission" date="2015-04" db="EMBL/GenBank/DDBJ databases">
        <authorList>
            <person name="Mushtaq Mamoona"/>
        </authorList>
    </citation>
    <scope>NUCLEOTIDE SEQUENCE [LARGE SCALE GENOMIC DNA]</scope>
    <source>
        <strain evidence="21">AN4859/03</strain>
    </source>
</reference>
<feature type="binding site" evidence="13">
    <location>
        <position position="134"/>
    </location>
    <ligand>
        <name>sn-glycerol 3-phosphate</name>
        <dbReference type="ChEBI" id="CHEBI:57597"/>
    </ligand>
</feature>
<feature type="binding site" evidence="13">
    <location>
        <position position="254"/>
    </location>
    <ligand>
        <name>sn-glycerol 3-phosphate</name>
        <dbReference type="ChEBI" id="CHEBI:57597"/>
    </ligand>
</feature>
<feature type="binding site" evidence="13">
    <location>
        <position position="242"/>
    </location>
    <ligand>
        <name>sn-glycerol 3-phosphate</name>
        <dbReference type="ChEBI" id="CHEBI:57597"/>
    </ligand>
</feature>
<comment type="catalytic activity">
    <reaction evidence="9">
        <text>sn-glycerol 3-phosphate + NADP(+) = dihydroxyacetone phosphate + NADPH + H(+)</text>
        <dbReference type="Rhea" id="RHEA:11096"/>
        <dbReference type="ChEBI" id="CHEBI:15378"/>
        <dbReference type="ChEBI" id="CHEBI:57597"/>
        <dbReference type="ChEBI" id="CHEBI:57642"/>
        <dbReference type="ChEBI" id="CHEBI:57783"/>
        <dbReference type="ChEBI" id="CHEBI:58349"/>
        <dbReference type="EC" id="1.1.1.94"/>
    </reaction>
    <physiologicalReaction direction="right-to-left" evidence="9">
        <dbReference type="Rhea" id="RHEA:11098"/>
    </physiologicalReaction>
</comment>
<feature type="binding site" evidence="13">
    <location>
        <position position="48"/>
    </location>
    <ligand>
        <name>NADPH</name>
        <dbReference type="ChEBI" id="CHEBI:57783"/>
    </ligand>
</feature>
<dbReference type="FunFam" id="3.40.50.720:FF:000019">
    <property type="entry name" value="Glycerol-3-phosphate dehydrogenase [NAD(P)+]"/>
    <property type="match status" value="1"/>
</dbReference>
<evidence type="ECO:0000259" key="19">
    <source>
        <dbReference type="Pfam" id="PF07479"/>
    </source>
</evidence>
<comment type="catalytic activity">
    <reaction evidence="13">
        <text>sn-glycerol 3-phosphate + NAD(+) = dihydroxyacetone phosphate + NADH + H(+)</text>
        <dbReference type="Rhea" id="RHEA:11092"/>
        <dbReference type="ChEBI" id="CHEBI:15378"/>
        <dbReference type="ChEBI" id="CHEBI:57540"/>
        <dbReference type="ChEBI" id="CHEBI:57597"/>
        <dbReference type="ChEBI" id="CHEBI:57642"/>
        <dbReference type="ChEBI" id="CHEBI:57945"/>
        <dbReference type="EC" id="1.1.1.94"/>
    </reaction>
</comment>
<dbReference type="UniPathway" id="UPA00940"/>
<evidence type="ECO:0000256" key="8">
    <source>
        <dbReference type="ARBA" id="ARBA00023264"/>
    </source>
</evidence>
<feature type="binding site" evidence="13">
    <location>
        <position position="252"/>
    </location>
    <ligand>
        <name>sn-glycerol 3-phosphate</name>
        <dbReference type="ChEBI" id="CHEBI:57597"/>
    </ligand>
</feature>
<feature type="binding site" evidence="15">
    <location>
        <position position="105"/>
    </location>
    <ligand>
        <name>substrate</name>
    </ligand>
</feature>
<dbReference type="Gene3D" id="1.10.1040.10">
    <property type="entry name" value="N-(1-d-carboxylethyl)-l-norvaline Dehydrogenase, domain 2"/>
    <property type="match status" value="1"/>
</dbReference>
<feature type="binding site" evidence="16">
    <location>
        <begin position="8"/>
        <end position="13"/>
    </location>
    <ligand>
        <name>NAD(+)</name>
        <dbReference type="ChEBI" id="CHEBI:57540"/>
    </ligand>
</feature>
<dbReference type="InterPro" id="IPR011128">
    <property type="entry name" value="G3P_DH_NAD-dep_N"/>
</dbReference>
<dbReference type="EC" id="1.1.1.94" evidence="10 13"/>
<keyword evidence="5 13" id="KW-0520">NAD</keyword>
<dbReference type="PROSITE" id="PS00957">
    <property type="entry name" value="NAD_G3PDH"/>
    <property type="match status" value="1"/>
</dbReference>
<dbReference type="OrthoDB" id="9812273at2"/>
<dbReference type="Gene3D" id="3.40.50.720">
    <property type="entry name" value="NAD(P)-binding Rossmann-like Domain"/>
    <property type="match status" value="1"/>
</dbReference>
<dbReference type="Pfam" id="PF01210">
    <property type="entry name" value="NAD_Gly3P_dh_N"/>
    <property type="match status" value="1"/>
</dbReference>
<dbReference type="InterPro" id="IPR036291">
    <property type="entry name" value="NAD(P)-bd_dom_sf"/>
</dbReference>
<accession>A0A0G4K6F9</accession>